<proteinExistence type="predicted"/>
<gene>
    <name evidence="1" type="ORF">CINCED_3A016851</name>
</gene>
<evidence type="ECO:0000313" key="1">
    <source>
        <dbReference type="EMBL" id="VVC37725.1"/>
    </source>
</evidence>
<dbReference type="EMBL" id="CABPRJ010001453">
    <property type="protein sequence ID" value="VVC37725.1"/>
    <property type="molecule type" value="Genomic_DNA"/>
</dbReference>
<accession>A0A5E4MZC3</accession>
<reference evidence="1 2" key="1">
    <citation type="submission" date="2019-08" db="EMBL/GenBank/DDBJ databases">
        <authorList>
            <person name="Alioto T."/>
            <person name="Alioto T."/>
            <person name="Gomez Garrido J."/>
        </authorList>
    </citation>
    <scope>NUCLEOTIDE SEQUENCE [LARGE SCALE GENOMIC DNA]</scope>
</reference>
<dbReference type="AlphaFoldDB" id="A0A5E4MZC3"/>
<protein>
    <submittedName>
        <fullName evidence="1">Uncharacterized protein</fullName>
    </submittedName>
</protein>
<evidence type="ECO:0000313" key="2">
    <source>
        <dbReference type="Proteomes" id="UP000325440"/>
    </source>
</evidence>
<keyword evidence="2" id="KW-1185">Reference proteome</keyword>
<name>A0A5E4MZC3_9HEMI</name>
<sequence>MYQLQVNEEHAMQSDYTDADIIISDRDSIEECNVDLTMAELVEKSNNSGPYLSKSEQNKINSDAKTFDESLCGSPNEEFQDDVDAQAFEDVLPELSHIVFPRDVYPESILFSRRCRDVPRTNQYRRPIRWGKTVSGFCPRDNCPWKTVTNKFTAAALTVADCAICAELYSEHRCRAFTTADGFCPESDAAAVQRSADARVLSTCFTAATARSPSEFASSAAIRSTAPEPVASCLLSPRHPTTRVPCGRRARKGTRTRDDRTEHCHYECFTSKRARR</sequence>
<dbReference type="Proteomes" id="UP000325440">
    <property type="component" value="Unassembled WGS sequence"/>
</dbReference>
<organism evidence="1 2">
    <name type="scientific">Cinara cedri</name>
    <dbReference type="NCBI Taxonomy" id="506608"/>
    <lineage>
        <taxon>Eukaryota</taxon>
        <taxon>Metazoa</taxon>
        <taxon>Ecdysozoa</taxon>
        <taxon>Arthropoda</taxon>
        <taxon>Hexapoda</taxon>
        <taxon>Insecta</taxon>
        <taxon>Pterygota</taxon>
        <taxon>Neoptera</taxon>
        <taxon>Paraneoptera</taxon>
        <taxon>Hemiptera</taxon>
        <taxon>Sternorrhyncha</taxon>
        <taxon>Aphidomorpha</taxon>
        <taxon>Aphidoidea</taxon>
        <taxon>Aphididae</taxon>
        <taxon>Lachninae</taxon>
        <taxon>Cinara</taxon>
    </lineage>
</organism>